<dbReference type="KEGG" id="hbu:Hbut_1392"/>
<feature type="coiled-coil region" evidence="1">
    <location>
        <begin position="57"/>
        <end position="84"/>
    </location>
</feature>
<dbReference type="Proteomes" id="UP000002593">
    <property type="component" value="Chromosome"/>
</dbReference>
<sequence length="206" mass="23135">MVERSSPGKNSTQVDRSRREFLKAATVAASVSAISFLAVNRDELDRVLVPVKLGDLLAEAEEGESELERRARRKEEELRKWCQAEAEKICGEYGEDSDACREARKRCEMIRVKATGPRKGARYAMALDINKCIGCRRCAYACVMENNQARNLGIEWIRVLELPREGELELLHADMYYAEAPKEGQGLRASSMYALREPAVCHGLPG</sequence>
<evidence type="ECO:0000259" key="2">
    <source>
        <dbReference type="PROSITE" id="PS51379"/>
    </source>
</evidence>
<keyword evidence="1" id="KW-0175">Coiled coil</keyword>
<dbReference type="SUPFAM" id="SSF54862">
    <property type="entry name" value="4Fe-4S ferredoxins"/>
    <property type="match status" value="1"/>
</dbReference>
<dbReference type="RefSeq" id="WP_011822534.1">
    <property type="nucleotide sequence ID" value="NC_008818.1"/>
</dbReference>
<dbReference type="InterPro" id="IPR017896">
    <property type="entry name" value="4Fe4S_Fe-S-bd"/>
</dbReference>
<gene>
    <name evidence="3" type="ordered locus">Hbut_1392</name>
</gene>
<feature type="domain" description="4Fe-4S ferredoxin-type" evidence="2">
    <location>
        <begin position="123"/>
        <end position="152"/>
    </location>
</feature>
<protein>
    <recommendedName>
        <fullName evidence="2">4Fe-4S ferredoxin-type domain-containing protein</fullName>
    </recommendedName>
</protein>
<dbReference type="PROSITE" id="PS51379">
    <property type="entry name" value="4FE4S_FER_2"/>
    <property type="match status" value="1"/>
</dbReference>
<dbReference type="AlphaFoldDB" id="A2BMK5"/>
<evidence type="ECO:0000313" key="4">
    <source>
        <dbReference type="Proteomes" id="UP000002593"/>
    </source>
</evidence>
<dbReference type="STRING" id="415426.Hbut_1392"/>
<proteinExistence type="predicted"/>
<organism evidence="3 4">
    <name type="scientific">Hyperthermus butylicus (strain DSM 5456 / JCM 9403 / PLM1-5)</name>
    <dbReference type="NCBI Taxonomy" id="415426"/>
    <lineage>
        <taxon>Archaea</taxon>
        <taxon>Thermoproteota</taxon>
        <taxon>Thermoprotei</taxon>
        <taxon>Desulfurococcales</taxon>
        <taxon>Pyrodictiaceae</taxon>
        <taxon>Hyperthermus</taxon>
    </lineage>
</organism>
<accession>A2BMK5</accession>
<dbReference type="eggNOG" id="arCOG01500">
    <property type="taxonomic scope" value="Archaea"/>
</dbReference>
<keyword evidence="4" id="KW-1185">Reference proteome</keyword>
<evidence type="ECO:0000256" key="1">
    <source>
        <dbReference type="SAM" id="Coils"/>
    </source>
</evidence>
<dbReference type="GeneID" id="68758127"/>
<dbReference type="Gene3D" id="3.30.70.20">
    <property type="match status" value="1"/>
</dbReference>
<dbReference type="HOGENOM" id="CLU_1329453_0_0_2"/>
<reference evidence="3 4" key="1">
    <citation type="journal article" date="2007" name="Archaea">
        <title>The genome of Hyperthermus butylicus: a sulfur-reducing, peptide fermenting, neutrophilic Crenarchaeote growing up to 108 degrees C.</title>
        <authorList>
            <person name="Brugger K."/>
            <person name="Chen L."/>
            <person name="Stark M."/>
            <person name="Zibat A."/>
            <person name="Redder P."/>
            <person name="Ruepp A."/>
            <person name="Awayez M."/>
            <person name="She Q."/>
            <person name="Garrett R.A."/>
            <person name="Klenk H.P."/>
        </authorList>
    </citation>
    <scope>NUCLEOTIDE SEQUENCE [LARGE SCALE GENOMIC DNA]</scope>
    <source>
        <strain evidence="4">DSM 5456 / JCM 9403 / PLM1-5</strain>
    </source>
</reference>
<evidence type="ECO:0000313" key="3">
    <source>
        <dbReference type="EMBL" id="ABM81216.1"/>
    </source>
</evidence>
<dbReference type="EMBL" id="CP000493">
    <property type="protein sequence ID" value="ABM81216.1"/>
    <property type="molecule type" value="Genomic_DNA"/>
</dbReference>
<name>A2BMK5_HYPBU</name>
<dbReference type="EnsemblBacteria" id="ABM81216">
    <property type="protein sequence ID" value="ABM81216"/>
    <property type="gene ID" value="Hbut_1392"/>
</dbReference>